<comment type="caution">
    <text evidence="5">The sequence shown here is derived from an EMBL/GenBank/DDBJ whole genome shotgun (WGS) entry which is preliminary data.</text>
</comment>
<reference evidence="5 6" key="1">
    <citation type="submission" date="2024-06" db="EMBL/GenBank/DDBJ databases">
        <title>Genomic Encyclopedia of Type Strains, Phase IV (KMG-IV): sequencing the most valuable type-strain genomes for metagenomic binning, comparative biology and taxonomic classification.</title>
        <authorList>
            <person name="Goeker M."/>
        </authorList>
    </citation>
    <scope>NUCLEOTIDE SEQUENCE [LARGE SCALE GENOMIC DNA]</scope>
    <source>
        <strain evidence="5 6">DSM 17809</strain>
    </source>
</reference>
<dbReference type="RefSeq" id="WP_354297158.1">
    <property type="nucleotide sequence ID" value="NZ_JBEPLU010000001.1"/>
</dbReference>
<evidence type="ECO:0000256" key="1">
    <source>
        <dbReference type="ARBA" id="ARBA00010923"/>
    </source>
</evidence>
<sequence length="393" mass="43272">MLEQPTSKAGWTRVRFDQIATQINDRIDNPAEAGVDRYVGLEHLDPESLRIRRWGEPTDVESTKLRFQPGDIIFGKRRVYQRKVAVAEFEGICSAHAMVLRAKPGAVQPEFLPFYMQSDLFMERASSISVGSLSPTINWKALAAEEFLLPPIQEQARLVEALLAVQDSVEGVHSLISATRVAQIAAFEEHLRKADANLVALGSIMTASPRNGYSPVAASSETGHWVLALSAISKCGYRHGQLKPVEVDPDTLSSRIKKGDLVVSRANTRELVGLPMVFPEDRADVSYPDTMMRIAVDPNIISTSYLEMCLRSVSCRRQIQSIAAGTNSSMLKINGANLRNIGIPLVDITRQGEILEDVAQFTDALAFAERRLEATRKLQIKIMSDVLSGAVTA</sequence>
<evidence type="ECO:0000259" key="4">
    <source>
        <dbReference type="Pfam" id="PF01420"/>
    </source>
</evidence>
<keyword evidence="2" id="KW-0680">Restriction system</keyword>
<dbReference type="InterPro" id="IPR051212">
    <property type="entry name" value="Type-I_RE_S_subunit"/>
</dbReference>
<evidence type="ECO:0000256" key="2">
    <source>
        <dbReference type="ARBA" id="ARBA00022747"/>
    </source>
</evidence>
<evidence type="ECO:0000313" key="6">
    <source>
        <dbReference type="Proteomes" id="UP001549110"/>
    </source>
</evidence>
<keyword evidence="6" id="KW-1185">Reference proteome</keyword>
<proteinExistence type="inferred from homology"/>
<name>A0ABV2EEN0_9CAUL</name>
<accession>A0ABV2EEN0</accession>
<dbReference type="Pfam" id="PF01420">
    <property type="entry name" value="Methylase_S"/>
    <property type="match status" value="1"/>
</dbReference>
<dbReference type="InterPro" id="IPR044946">
    <property type="entry name" value="Restrct_endonuc_typeI_TRD_sf"/>
</dbReference>
<feature type="domain" description="Type I restriction modification DNA specificity" evidence="4">
    <location>
        <begin position="64"/>
        <end position="167"/>
    </location>
</feature>
<organism evidence="5 6">
    <name type="scientific">Phenylobacterium koreense</name>
    <dbReference type="NCBI Taxonomy" id="266125"/>
    <lineage>
        <taxon>Bacteria</taxon>
        <taxon>Pseudomonadati</taxon>
        <taxon>Pseudomonadota</taxon>
        <taxon>Alphaproteobacteria</taxon>
        <taxon>Caulobacterales</taxon>
        <taxon>Caulobacteraceae</taxon>
        <taxon>Phenylobacterium</taxon>
    </lineage>
</organism>
<dbReference type="EMBL" id="JBEPLU010000001">
    <property type="protein sequence ID" value="MET3525488.1"/>
    <property type="molecule type" value="Genomic_DNA"/>
</dbReference>
<dbReference type="InterPro" id="IPR000055">
    <property type="entry name" value="Restrct_endonuc_typeI_TRD"/>
</dbReference>
<dbReference type="Proteomes" id="UP001549110">
    <property type="component" value="Unassembled WGS sequence"/>
</dbReference>
<gene>
    <name evidence="5" type="ORF">ABID41_000583</name>
</gene>
<protein>
    <recommendedName>
        <fullName evidence="4">Type I restriction modification DNA specificity domain-containing protein</fullName>
    </recommendedName>
</protein>
<dbReference type="PANTHER" id="PTHR43140:SF1">
    <property type="entry name" value="TYPE I RESTRICTION ENZYME ECOKI SPECIFICITY SUBUNIT"/>
    <property type="match status" value="1"/>
</dbReference>
<dbReference type="SUPFAM" id="SSF116734">
    <property type="entry name" value="DNA methylase specificity domain"/>
    <property type="match status" value="2"/>
</dbReference>
<dbReference type="Gene3D" id="3.90.220.20">
    <property type="entry name" value="DNA methylase specificity domains"/>
    <property type="match status" value="2"/>
</dbReference>
<evidence type="ECO:0000256" key="3">
    <source>
        <dbReference type="ARBA" id="ARBA00023125"/>
    </source>
</evidence>
<comment type="similarity">
    <text evidence="1">Belongs to the type-I restriction system S methylase family.</text>
</comment>
<keyword evidence="3" id="KW-0238">DNA-binding</keyword>
<dbReference type="PANTHER" id="PTHR43140">
    <property type="entry name" value="TYPE-1 RESTRICTION ENZYME ECOKI SPECIFICITY PROTEIN"/>
    <property type="match status" value="1"/>
</dbReference>
<dbReference type="CDD" id="cd16961">
    <property type="entry name" value="RMtype1_S_TRD-CR_like"/>
    <property type="match status" value="1"/>
</dbReference>
<evidence type="ECO:0000313" key="5">
    <source>
        <dbReference type="EMBL" id="MET3525488.1"/>
    </source>
</evidence>